<evidence type="ECO:0000313" key="3">
    <source>
        <dbReference type="Proteomes" id="UP000000591"/>
    </source>
</evidence>
<feature type="compositionally biased region" description="Low complexity" evidence="1">
    <location>
        <begin position="481"/>
        <end position="532"/>
    </location>
</feature>
<dbReference type="AlphaFoldDB" id="Q753A1"/>
<dbReference type="STRING" id="284811.Q753A1"/>
<dbReference type="OMA" id="HANNHHF"/>
<feature type="compositionally biased region" description="Polar residues" evidence="1">
    <location>
        <begin position="377"/>
        <end position="427"/>
    </location>
</feature>
<feature type="compositionally biased region" description="Basic residues" evidence="1">
    <location>
        <begin position="154"/>
        <end position="169"/>
    </location>
</feature>
<evidence type="ECO:0000256" key="1">
    <source>
        <dbReference type="SAM" id="MobiDB-lite"/>
    </source>
</evidence>
<feature type="region of interest" description="Disordered" evidence="1">
    <location>
        <begin position="130"/>
        <end position="183"/>
    </location>
</feature>
<dbReference type="GeneID" id="4622243"/>
<feature type="compositionally biased region" description="Low complexity" evidence="1">
    <location>
        <begin position="327"/>
        <end position="349"/>
    </location>
</feature>
<accession>Q753A1</accession>
<dbReference type="RefSeq" id="NP_985970.2">
    <property type="nucleotide sequence ID" value="NM_211325.2"/>
</dbReference>
<dbReference type="HOGENOM" id="CLU_428227_0_0_1"/>
<reference evidence="3" key="2">
    <citation type="journal article" date="2013" name="G3 (Bethesda)">
        <title>Genomes of Ashbya fungi isolated from insects reveal four mating-type loci, numerous translocations, lack of transposons, and distinct gene duplications.</title>
        <authorList>
            <person name="Dietrich F.S."/>
            <person name="Voegeli S."/>
            <person name="Kuo S."/>
            <person name="Philippsen P."/>
        </authorList>
    </citation>
    <scope>GENOME REANNOTATION</scope>
    <source>
        <strain evidence="3">ATCC 10895 / CBS 109.51 / FGSC 9923 / NRRL Y-1056</strain>
    </source>
</reference>
<reference evidence="2 3" key="1">
    <citation type="journal article" date="2004" name="Science">
        <title>The Ashbya gossypii genome as a tool for mapping the ancient Saccharomyces cerevisiae genome.</title>
        <authorList>
            <person name="Dietrich F.S."/>
            <person name="Voegeli S."/>
            <person name="Brachat S."/>
            <person name="Lerch A."/>
            <person name="Gates K."/>
            <person name="Steiner S."/>
            <person name="Mohr C."/>
            <person name="Pohlmann R."/>
            <person name="Luedi P."/>
            <person name="Choi S."/>
            <person name="Wing R.A."/>
            <person name="Flavier A."/>
            <person name="Gaffney T.D."/>
            <person name="Philippsen P."/>
        </authorList>
    </citation>
    <scope>NUCLEOTIDE SEQUENCE [LARGE SCALE GENOMIC DNA]</scope>
    <source>
        <strain evidence="3">ATCC 10895 / CBS 109.51 / FGSC 9923 / NRRL Y-1056</strain>
    </source>
</reference>
<feature type="region of interest" description="Disordered" evidence="1">
    <location>
        <begin position="377"/>
        <end position="435"/>
    </location>
</feature>
<keyword evidence="3" id="KW-1185">Reference proteome</keyword>
<organism evidence="2 3">
    <name type="scientific">Eremothecium gossypii (strain ATCC 10895 / CBS 109.51 / FGSC 9923 / NRRL Y-1056)</name>
    <name type="common">Yeast</name>
    <name type="synonym">Ashbya gossypii</name>
    <dbReference type="NCBI Taxonomy" id="284811"/>
    <lineage>
        <taxon>Eukaryota</taxon>
        <taxon>Fungi</taxon>
        <taxon>Dikarya</taxon>
        <taxon>Ascomycota</taxon>
        <taxon>Saccharomycotina</taxon>
        <taxon>Saccharomycetes</taxon>
        <taxon>Saccharomycetales</taxon>
        <taxon>Saccharomycetaceae</taxon>
        <taxon>Eremothecium</taxon>
    </lineage>
</organism>
<feature type="region of interest" description="Disordered" evidence="1">
    <location>
        <begin position="471"/>
        <end position="638"/>
    </location>
</feature>
<feature type="compositionally biased region" description="Low complexity" evidence="1">
    <location>
        <begin position="287"/>
        <end position="310"/>
    </location>
</feature>
<dbReference type="eggNOG" id="ENOG502S0PT">
    <property type="taxonomic scope" value="Eukaryota"/>
</dbReference>
<dbReference type="OrthoDB" id="4065296at2759"/>
<sequence length="638" mass="69202">MSTEVDVHGDSRGAEVLEDEVENAAEQSQAVEEGQKDELEKFIQNIKLKQTGAKAVDSPAGQIPAVGGALSSAGPLTAAPAVFTVDYKPQSTCKQHVYSVNELLKLQNKGTPLAADILASLPKKSFWRLTGRGHHEGRNSHGGNNKEGAPHDKKSSRHRNSRNGARRNNQHNNVRNNTHDLSKEVSRDELLAMEEELQPTGNSMADFEKWRAQVKVLERKKKGLLPIENKPEDKTKPSSSLSEFFNFKREGVPAAPLEELEPSESRFATPKGSSSRFSSFFSNASMSSNNGAQEANKAVPAAPAPEATQQTGGFRLMSLFNKEEKSPGSSSQPPATPATGTPTTQEAGTSQQPFVIHSNKLTDQSNQFLQSLMTKGKSTTIRQEPTGQSGSPHSNPQQQYLEKMSTSGKQQANAPPGLSKNSNSPPTVTAVPPPGFPMHFAHPHMIPPINNQIAMPPPAFQNFAIAPPPGVFTNAGMNADQGQPSLSQMQQPPHQQSQQQQQPHPHSHASQQSQPSQSSQQISQQPQQQAQHRNVIPSKRPQQGALPQFINGPGNMMPMQPMQGGQNQFSRQPPAGFAPYGQKIIPQPHGGFPPYGQAMMPQPPANFIPYGQKMSQTPMPGFNPYGQPIAPQLPQQKK</sequence>
<dbReference type="KEGG" id="ago:AGOS_AFR423C"/>
<dbReference type="InParanoid" id="Q753A1"/>
<evidence type="ECO:0000313" key="2">
    <source>
        <dbReference type="EMBL" id="AAS53794.2"/>
    </source>
</evidence>
<feature type="region of interest" description="Disordered" evidence="1">
    <location>
        <begin position="287"/>
        <end position="349"/>
    </location>
</feature>
<proteinExistence type="predicted"/>
<name>Q753A1_EREGS</name>
<feature type="region of interest" description="Disordered" evidence="1">
    <location>
        <begin position="1"/>
        <end position="25"/>
    </location>
</feature>
<gene>
    <name evidence="2" type="ORF">AGOS_AFR423C</name>
</gene>
<feature type="compositionally biased region" description="Low complexity" evidence="1">
    <location>
        <begin position="551"/>
        <end position="568"/>
    </location>
</feature>
<dbReference type="EMBL" id="AE016819">
    <property type="protein sequence ID" value="AAS53794.2"/>
    <property type="molecule type" value="Genomic_DNA"/>
</dbReference>
<feature type="compositionally biased region" description="Basic and acidic residues" evidence="1">
    <location>
        <begin position="1"/>
        <end position="15"/>
    </location>
</feature>
<feature type="region of interest" description="Disordered" evidence="1">
    <location>
        <begin position="255"/>
        <end position="274"/>
    </location>
</feature>
<protein>
    <submittedName>
        <fullName evidence="2">AFR423Cp</fullName>
    </submittedName>
</protein>
<dbReference type="Proteomes" id="UP000000591">
    <property type="component" value="Chromosome VI"/>
</dbReference>